<evidence type="ECO:0000256" key="1">
    <source>
        <dbReference type="SAM" id="MobiDB-lite"/>
    </source>
</evidence>
<keyword evidence="2" id="KW-0472">Membrane</keyword>
<feature type="compositionally biased region" description="Polar residues" evidence="1">
    <location>
        <begin position="114"/>
        <end position="126"/>
    </location>
</feature>
<protein>
    <submittedName>
        <fullName evidence="3">Uncharacterized protein</fullName>
    </submittedName>
</protein>
<reference evidence="3 4" key="1">
    <citation type="submission" date="2021-01" db="EMBL/GenBank/DDBJ databases">
        <title>Whole genome shotgun sequence of Asanoa iriomotensis NBRC 100142.</title>
        <authorList>
            <person name="Komaki H."/>
            <person name="Tamura T."/>
        </authorList>
    </citation>
    <scope>NUCLEOTIDE SEQUENCE [LARGE SCALE GENOMIC DNA]</scope>
    <source>
        <strain evidence="3 4">NBRC 100142</strain>
    </source>
</reference>
<dbReference type="EMBL" id="BONC01000016">
    <property type="protein sequence ID" value="GIF56692.1"/>
    <property type="molecule type" value="Genomic_DNA"/>
</dbReference>
<accession>A0ABQ4C1N3</accession>
<feature type="compositionally biased region" description="Low complexity" evidence="1">
    <location>
        <begin position="81"/>
        <end position="101"/>
    </location>
</feature>
<feature type="transmembrane region" description="Helical" evidence="2">
    <location>
        <begin position="34"/>
        <end position="54"/>
    </location>
</feature>
<keyword evidence="2" id="KW-0812">Transmembrane</keyword>
<feature type="region of interest" description="Disordered" evidence="1">
    <location>
        <begin position="56"/>
        <end position="135"/>
    </location>
</feature>
<evidence type="ECO:0000313" key="4">
    <source>
        <dbReference type="Proteomes" id="UP000624325"/>
    </source>
</evidence>
<keyword evidence="4" id="KW-1185">Reference proteome</keyword>
<organism evidence="3 4">
    <name type="scientific">Asanoa iriomotensis</name>
    <dbReference type="NCBI Taxonomy" id="234613"/>
    <lineage>
        <taxon>Bacteria</taxon>
        <taxon>Bacillati</taxon>
        <taxon>Actinomycetota</taxon>
        <taxon>Actinomycetes</taxon>
        <taxon>Micromonosporales</taxon>
        <taxon>Micromonosporaceae</taxon>
        <taxon>Asanoa</taxon>
    </lineage>
</organism>
<keyword evidence="2" id="KW-1133">Transmembrane helix</keyword>
<feature type="transmembrane region" description="Helical" evidence="2">
    <location>
        <begin position="7"/>
        <end position="28"/>
    </location>
</feature>
<sequence length="135" mass="13800">MTAKQRWVIIAVCGGAAAVLAAVALIVGLQGIEVLSWLAGIASLIAALLGPVLARRSPSTDKAEPPQRDAPRSTNQPASHSSTPTEAVSAAPASADTASAPDRGPIDVRHAQGVQINLGNGGNTQHLFGERRPSR</sequence>
<comment type="caution">
    <text evidence="3">The sequence shown here is derived from an EMBL/GenBank/DDBJ whole genome shotgun (WGS) entry which is preliminary data.</text>
</comment>
<dbReference type="Proteomes" id="UP000624325">
    <property type="component" value="Unassembled WGS sequence"/>
</dbReference>
<evidence type="ECO:0000313" key="3">
    <source>
        <dbReference type="EMBL" id="GIF56692.1"/>
    </source>
</evidence>
<gene>
    <name evidence="3" type="ORF">Air01nite_27870</name>
</gene>
<evidence type="ECO:0000256" key="2">
    <source>
        <dbReference type="SAM" id="Phobius"/>
    </source>
</evidence>
<feature type="compositionally biased region" description="Basic and acidic residues" evidence="1">
    <location>
        <begin position="58"/>
        <end position="71"/>
    </location>
</feature>
<name>A0ABQ4C1N3_9ACTN</name>
<proteinExistence type="predicted"/>